<evidence type="ECO:0000256" key="9">
    <source>
        <dbReference type="ARBA" id="ARBA00030128"/>
    </source>
</evidence>
<keyword evidence="14" id="KW-1185">Reference proteome</keyword>
<evidence type="ECO:0000256" key="11">
    <source>
        <dbReference type="HAMAP-Rule" id="MF_00328"/>
    </source>
</evidence>
<protein>
    <recommendedName>
        <fullName evidence="4 11">Guanylate kinase</fullName>
        <ecNumber evidence="3 11">2.7.4.8</ecNumber>
    </recommendedName>
    <alternativeName>
        <fullName evidence="9 11">GMP kinase</fullName>
    </alternativeName>
</protein>
<evidence type="ECO:0000256" key="5">
    <source>
        <dbReference type="ARBA" id="ARBA00022679"/>
    </source>
</evidence>
<accession>A0A239TF98</accession>
<feature type="binding site" evidence="11">
    <location>
        <begin position="13"/>
        <end position="20"/>
    </location>
    <ligand>
        <name>ATP</name>
        <dbReference type="ChEBI" id="CHEBI:30616"/>
    </ligand>
</feature>
<reference evidence="13 14" key="1">
    <citation type="submission" date="2017-06" db="EMBL/GenBank/DDBJ databases">
        <authorList>
            <consortium name="Pathogen Informatics"/>
        </authorList>
    </citation>
    <scope>NUCLEOTIDE SEQUENCE [LARGE SCALE GENOMIC DNA]</scope>
    <source>
        <strain evidence="13 14">NCTC10570</strain>
    </source>
</reference>
<evidence type="ECO:0000256" key="2">
    <source>
        <dbReference type="ARBA" id="ARBA00005790"/>
    </source>
</evidence>
<dbReference type="InterPro" id="IPR017665">
    <property type="entry name" value="Guanylate_kinase"/>
</dbReference>
<name>A0A239TF98_9FIRM</name>
<evidence type="ECO:0000256" key="7">
    <source>
        <dbReference type="ARBA" id="ARBA00022777"/>
    </source>
</evidence>
<dbReference type="OrthoDB" id="9808150at2"/>
<dbReference type="Proteomes" id="UP000215383">
    <property type="component" value="Chromosome 1"/>
</dbReference>
<evidence type="ECO:0000256" key="8">
    <source>
        <dbReference type="ARBA" id="ARBA00022840"/>
    </source>
</evidence>
<keyword evidence="6 11" id="KW-0547">Nucleotide-binding</keyword>
<dbReference type="GeneID" id="78506603"/>
<dbReference type="eggNOG" id="COG0194">
    <property type="taxonomic scope" value="Bacteria"/>
</dbReference>
<sequence>MSKKKGNLIVISGPSGTGKGTVCKQLLQKHSEIAYSISATTRAPRVGEVNGKDYWFLSKEEFQQMINENKLLEWAEVYGNYYGTPVEKVREVLESGRDMLLEIDTKGALNVQKIFLKEATFIFLIPPSLKELEKRIRGRGKDSEEAIVRRLDEAVGEISRGNNYDYIIVNDVVDDVVRKIEYIIEAERCAVYNNLDKLQELMNEKK</sequence>
<gene>
    <name evidence="11 13" type="primary">gmk</name>
    <name evidence="13" type="ORF">SAMEA4364220_00572</name>
</gene>
<dbReference type="PANTHER" id="PTHR23117">
    <property type="entry name" value="GUANYLATE KINASE-RELATED"/>
    <property type="match status" value="1"/>
</dbReference>
<dbReference type="GO" id="GO:0004385">
    <property type="term" value="F:GMP kinase activity"/>
    <property type="evidence" value="ECO:0007669"/>
    <property type="project" value="UniProtKB-UniRule"/>
</dbReference>
<keyword evidence="11" id="KW-0963">Cytoplasm</keyword>
<dbReference type="InterPro" id="IPR008145">
    <property type="entry name" value="GK/Ca_channel_bsu"/>
</dbReference>
<dbReference type="PROSITE" id="PS00856">
    <property type="entry name" value="GUANYLATE_KINASE_1"/>
    <property type="match status" value="1"/>
</dbReference>
<keyword evidence="7 11" id="KW-0418">Kinase</keyword>
<dbReference type="PROSITE" id="PS50052">
    <property type="entry name" value="GUANYLATE_KINASE_2"/>
    <property type="match status" value="1"/>
</dbReference>
<dbReference type="NCBIfam" id="TIGR03263">
    <property type="entry name" value="guanyl_kin"/>
    <property type="match status" value="1"/>
</dbReference>
<dbReference type="Gene3D" id="3.30.63.10">
    <property type="entry name" value="Guanylate Kinase phosphate binding domain"/>
    <property type="match status" value="1"/>
</dbReference>
<evidence type="ECO:0000259" key="12">
    <source>
        <dbReference type="PROSITE" id="PS50052"/>
    </source>
</evidence>
<dbReference type="PANTHER" id="PTHR23117:SF13">
    <property type="entry name" value="GUANYLATE KINASE"/>
    <property type="match status" value="1"/>
</dbReference>
<organism evidence="13 14">
    <name type="scientific">Megamonas hypermegale</name>
    <dbReference type="NCBI Taxonomy" id="158847"/>
    <lineage>
        <taxon>Bacteria</taxon>
        <taxon>Bacillati</taxon>
        <taxon>Bacillota</taxon>
        <taxon>Negativicutes</taxon>
        <taxon>Selenomonadales</taxon>
        <taxon>Selenomonadaceae</taxon>
        <taxon>Megamonas</taxon>
    </lineage>
</organism>
<keyword evidence="5 11" id="KW-0808">Transferase</keyword>
<dbReference type="InterPro" id="IPR027417">
    <property type="entry name" value="P-loop_NTPase"/>
</dbReference>
<dbReference type="HAMAP" id="MF_00328">
    <property type="entry name" value="Guanylate_kinase"/>
    <property type="match status" value="1"/>
</dbReference>
<evidence type="ECO:0000256" key="3">
    <source>
        <dbReference type="ARBA" id="ARBA00012961"/>
    </source>
</evidence>
<evidence type="ECO:0000256" key="1">
    <source>
        <dbReference type="ARBA" id="ARBA00003531"/>
    </source>
</evidence>
<comment type="catalytic activity">
    <reaction evidence="10 11">
        <text>GMP + ATP = GDP + ADP</text>
        <dbReference type="Rhea" id="RHEA:20780"/>
        <dbReference type="ChEBI" id="CHEBI:30616"/>
        <dbReference type="ChEBI" id="CHEBI:58115"/>
        <dbReference type="ChEBI" id="CHEBI:58189"/>
        <dbReference type="ChEBI" id="CHEBI:456216"/>
        <dbReference type="EC" id="2.7.4.8"/>
    </reaction>
</comment>
<dbReference type="InterPro" id="IPR020590">
    <property type="entry name" value="Guanylate_kinase_CS"/>
</dbReference>
<dbReference type="EC" id="2.7.4.8" evidence="3 11"/>
<dbReference type="EMBL" id="LT906446">
    <property type="protein sequence ID" value="SNU96361.1"/>
    <property type="molecule type" value="Genomic_DNA"/>
</dbReference>
<evidence type="ECO:0000313" key="13">
    <source>
        <dbReference type="EMBL" id="SNU96361.1"/>
    </source>
</evidence>
<comment type="function">
    <text evidence="1 11">Essential for recycling GMP and indirectly, cGMP.</text>
</comment>
<dbReference type="GO" id="GO:0005524">
    <property type="term" value="F:ATP binding"/>
    <property type="evidence" value="ECO:0007669"/>
    <property type="project" value="UniProtKB-UniRule"/>
</dbReference>
<evidence type="ECO:0000256" key="10">
    <source>
        <dbReference type="ARBA" id="ARBA00048594"/>
    </source>
</evidence>
<evidence type="ECO:0000256" key="4">
    <source>
        <dbReference type="ARBA" id="ARBA00016296"/>
    </source>
</evidence>
<dbReference type="GO" id="GO:0005829">
    <property type="term" value="C:cytosol"/>
    <property type="evidence" value="ECO:0007669"/>
    <property type="project" value="TreeGrafter"/>
</dbReference>
<keyword evidence="8 11" id="KW-0067">ATP-binding</keyword>
<evidence type="ECO:0000256" key="6">
    <source>
        <dbReference type="ARBA" id="ARBA00022741"/>
    </source>
</evidence>
<feature type="domain" description="Guanylate kinase-like" evidence="12">
    <location>
        <begin position="6"/>
        <end position="185"/>
    </location>
</feature>
<comment type="similarity">
    <text evidence="2 11">Belongs to the guanylate kinase family.</text>
</comment>
<dbReference type="Pfam" id="PF00625">
    <property type="entry name" value="Guanylate_kin"/>
    <property type="match status" value="1"/>
</dbReference>
<dbReference type="SMART" id="SM00072">
    <property type="entry name" value="GuKc"/>
    <property type="match status" value="1"/>
</dbReference>
<evidence type="ECO:0000313" key="14">
    <source>
        <dbReference type="Proteomes" id="UP000215383"/>
    </source>
</evidence>
<proteinExistence type="inferred from homology"/>
<dbReference type="FunFam" id="3.30.63.10:FF:000002">
    <property type="entry name" value="Guanylate kinase 1"/>
    <property type="match status" value="1"/>
</dbReference>
<dbReference type="InterPro" id="IPR008144">
    <property type="entry name" value="Guanylate_kin-like_dom"/>
</dbReference>
<dbReference type="CDD" id="cd00071">
    <property type="entry name" value="GMPK"/>
    <property type="match status" value="1"/>
</dbReference>
<dbReference type="AlphaFoldDB" id="A0A239TF98"/>
<dbReference type="RefSeq" id="WP_027890883.1">
    <property type="nucleotide sequence ID" value="NZ_CALXYH010000038.1"/>
</dbReference>
<dbReference type="Gene3D" id="3.40.50.300">
    <property type="entry name" value="P-loop containing nucleotide triphosphate hydrolases"/>
    <property type="match status" value="1"/>
</dbReference>
<dbReference type="SUPFAM" id="SSF52540">
    <property type="entry name" value="P-loop containing nucleoside triphosphate hydrolases"/>
    <property type="match status" value="1"/>
</dbReference>
<comment type="subcellular location">
    <subcellularLocation>
        <location evidence="11">Cytoplasm</location>
    </subcellularLocation>
</comment>